<protein>
    <submittedName>
        <fullName evidence="1">Uncharacterized protein</fullName>
    </submittedName>
</protein>
<comment type="caution">
    <text evidence="1">The sequence shown here is derived from an EMBL/GenBank/DDBJ whole genome shotgun (WGS) entry which is preliminary data.</text>
</comment>
<dbReference type="SUPFAM" id="SSF50729">
    <property type="entry name" value="PH domain-like"/>
    <property type="match status" value="1"/>
</dbReference>
<reference evidence="1" key="1">
    <citation type="submission" date="2020-04" db="EMBL/GenBank/DDBJ databases">
        <authorList>
            <person name="Alioto T."/>
            <person name="Alioto T."/>
            <person name="Gomez Garrido J."/>
        </authorList>
    </citation>
    <scope>NUCLEOTIDE SEQUENCE</scope>
    <source>
        <strain evidence="1">A484AB</strain>
    </source>
</reference>
<sequence>MDMIYLDFSKAFDSVLHDKLIFKLCQFGITGPLLDWFSDSLSGRKQRVVVNGFSSSYLDVTSGVPQGSIVGPLLFLICVNDLPDAAKHSKIFKPLPKDERPKGLRHGLWRRYIDTNMLNKHEDLRQKIVNVQDDGQNSESSVEYDMSGIIRNERAEELVTDVAERFEIKTGSLKTRGVRNNSMRTTESKSLDNLLQNRRPETDSKIIRRFGSSKFYVKKAKAKQIFDTALAEFREEKAGVTNVMRKSQMFNGLCDYLDNKGINWREEKDIQVTPIICCGFLTKKGNVRKNWLPRWFKLDLRKNCLAYFENREN</sequence>
<dbReference type="PROSITE" id="PS50003">
    <property type="entry name" value="PH_DOMAIN"/>
    <property type="match status" value="1"/>
</dbReference>
<dbReference type="EMBL" id="CACRXK020014567">
    <property type="protein sequence ID" value="CAB4027041.1"/>
    <property type="molecule type" value="Genomic_DNA"/>
</dbReference>
<keyword evidence="2" id="KW-1185">Reference proteome</keyword>
<dbReference type="Pfam" id="PF00078">
    <property type="entry name" value="RVT_1"/>
    <property type="match status" value="1"/>
</dbReference>
<dbReference type="Proteomes" id="UP001152795">
    <property type="component" value="Unassembled WGS sequence"/>
</dbReference>
<dbReference type="PROSITE" id="PS50878">
    <property type="entry name" value="RT_POL"/>
    <property type="match status" value="1"/>
</dbReference>
<evidence type="ECO:0000313" key="2">
    <source>
        <dbReference type="Proteomes" id="UP001152795"/>
    </source>
</evidence>
<evidence type="ECO:0000313" key="1">
    <source>
        <dbReference type="EMBL" id="CAB4027041.1"/>
    </source>
</evidence>
<dbReference type="InterPro" id="IPR043502">
    <property type="entry name" value="DNA/RNA_pol_sf"/>
</dbReference>
<organism evidence="1 2">
    <name type="scientific">Paramuricea clavata</name>
    <name type="common">Red gorgonian</name>
    <name type="synonym">Violescent sea-whip</name>
    <dbReference type="NCBI Taxonomy" id="317549"/>
    <lineage>
        <taxon>Eukaryota</taxon>
        <taxon>Metazoa</taxon>
        <taxon>Cnidaria</taxon>
        <taxon>Anthozoa</taxon>
        <taxon>Octocorallia</taxon>
        <taxon>Malacalcyonacea</taxon>
        <taxon>Plexauridae</taxon>
        <taxon>Paramuricea</taxon>
    </lineage>
</organism>
<dbReference type="Gene3D" id="2.30.29.30">
    <property type="entry name" value="Pleckstrin-homology domain (PH domain)/Phosphotyrosine-binding domain (PTB)"/>
    <property type="match status" value="1"/>
</dbReference>
<dbReference type="AlphaFoldDB" id="A0A6S7JA69"/>
<dbReference type="InterPro" id="IPR001849">
    <property type="entry name" value="PH_domain"/>
</dbReference>
<dbReference type="SUPFAM" id="SSF56672">
    <property type="entry name" value="DNA/RNA polymerases"/>
    <property type="match status" value="1"/>
</dbReference>
<dbReference type="InterPro" id="IPR011993">
    <property type="entry name" value="PH-like_dom_sf"/>
</dbReference>
<accession>A0A6S7JA69</accession>
<proteinExistence type="predicted"/>
<dbReference type="InterPro" id="IPR000477">
    <property type="entry name" value="RT_dom"/>
</dbReference>
<dbReference type="PANTHER" id="PTHR33332">
    <property type="entry name" value="REVERSE TRANSCRIPTASE DOMAIN-CONTAINING PROTEIN"/>
    <property type="match status" value="1"/>
</dbReference>
<gene>
    <name evidence="1" type="ORF">PACLA_8A046358</name>
</gene>
<name>A0A6S7JA69_PARCT</name>